<dbReference type="Gene3D" id="3.30.300.30">
    <property type="match status" value="1"/>
</dbReference>
<dbReference type="SUPFAM" id="SSF47336">
    <property type="entry name" value="ACP-like"/>
    <property type="match status" value="1"/>
</dbReference>
<dbReference type="Gene3D" id="3.40.50.720">
    <property type="entry name" value="NAD(P)-binding Rossmann-like Domain"/>
    <property type="match status" value="1"/>
</dbReference>
<reference evidence="7 8" key="1">
    <citation type="submission" date="2015-05" db="EMBL/GenBank/DDBJ databases">
        <authorList>
            <person name="Fogelqvist Johan"/>
        </authorList>
    </citation>
    <scope>NUCLEOTIDE SEQUENCE [LARGE SCALE GENOMIC DNA]</scope>
    <source>
        <strain evidence="5">VL1</strain>
        <strain evidence="6">VL2</strain>
    </source>
</reference>
<dbReference type="GO" id="GO:0005737">
    <property type="term" value="C:cytoplasm"/>
    <property type="evidence" value="ECO:0007669"/>
    <property type="project" value="TreeGrafter"/>
</dbReference>
<dbReference type="Pfam" id="PF00501">
    <property type="entry name" value="AMP-binding"/>
    <property type="match status" value="1"/>
</dbReference>
<dbReference type="GO" id="GO:0043041">
    <property type="term" value="P:amino acid activation for nonribosomal peptide biosynthetic process"/>
    <property type="evidence" value="ECO:0007669"/>
    <property type="project" value="TreeGrafter"/>
</dbReference>
<dbReference type="InterPro" id="IPR009081">
    <property type="entry name" value="PP-bd_ACP"/>
</dbReference>
<protein>
    <recommendedName>
        <fullName evidence="4">Carrier domain-containing protein</fullName>
    </recommendedName>
</protein>
<dbReference type="InterPro" id="IPR020845">
    <property type="entry name" value="AMP-binding_CS"/>
</dbReference>
<evidence type="ECO:0000256" key="2">
    <source>
        <dbReference type="ARBA" id="ARBA00022553"/>
    </source>
</evidence>
<dbReference type="Pfam" id="PF00550">
    <property type="entry name" value="PP-binding"/>
    <property type="match status" value="1"/>
</dbReference>
<dbReference type="InterPro" id="IPR000873">
    <property type="entry name" value="AMP-dep_synth/lig_dom"/>
</dbReference>
<dbReference type="InterPro" id="IPR013120">
    <property type="entry name" value="FAR_NAD-bd"/>
</dbReference>
<evidence type="ECO:0000313" key="6">
    <source>
        <dbReference type="EMBL" id="CRK32184.1"/>
    </source>
</evidence>
<dbReference type="Proteomes" id="UP000044602">
    <property type="component" value="Unassembled WGS sequence"/>
</dbReference>
<dbReference type="GO" id="GO:0016874">
    <property type="term" value="F:ligase activity"/>
    <property type="evidence" value="ECO:0007669"/>
    <property type="project" value="UniProtKB-KW"/>
</dbReference>
<gene>
    <name evidence="5" type="ORF">BN1708_011571</name>
    <name evidence="6" type="ORF">BN1723_003850</name>
</gene>
<dbReference type="SUPFAM" id="SSF56801">
    <property type="entry name" value="Acetyl-CoA synthetase-like"/>
    <property type="match status" value="1"/>
</dbReference>
<keyword evidence="7" id="KW-1185">Reference proteome</keyword>
<dbReference type="Pfam" id="PF07993">
    <property type="entry name" value="NAD_binding_4"/>
    <property type="match status" value="1"/>
</dbReference>
<dbReference type="SUPFAM" id="SSF51735">
    <property type="entry name" value="NAD(P)-binding Rossmann-fold domains"/>
    <property type="match status" value="1"/>
</dbReference>
<dbReference type="InterPro" id="IPR036291">
    <property type="entry name" value="NAD(P)-bd_dom_sf"/>
</dbReference>
<evidence type="ECO:0000259" key="4">
    <source>
        <dbReference type="PROSITE" id="PS50075"/>
    </source>
</evidence>
<dbReference type="EMBL" id="CVQH01006891">
    <property type="protein sequence ID" value="CRK15829.1"/>
    <property type="molecule type" value="Genomic_DNA"/>
</dbReference>
<evidence type="ECO:0000313" key="8">
    <source>
        <dbReference type="Proteomes" id="UP000045706"/>
    </source>
</evidence>
<dbReference type="GO" id="GO:0044550">
    <property type="term" value="P:secondary metabolite biosynthetic process"/>
    <property type="evidence" value="ECO:0007669"/>
    <property type="project" value="TreeGrafter"/>
</dbReference>
<dbReference type="InterPro" id="IPR001242">
    <property type="entry name" value="Condensation_dom"/>
</dbReference>
<organism evidence="6 8">
    <name type="scientific">Verticillium longisporum</name>
    <name type="common">Verticillium dahliae var. longisporum</name>
    <dbReference type="NCBI Taxonomy" id="100787"/>
    <lineage>
        <taxon>Eukaryota</taxon>
        <taxon>Fungi</taxon>
        <taxon>Dikarya</taxon>
        <taxon>Ascomycota</taxon>
        <taxon>Pezizomycotina</taxon>
        <taxon>Sordariomycetes</taxon>
        <taxon>Hypocreomycetidae</taxon>
        <taxon>Glomerellales</taxon>
        <taxon>Plectosphaerellaceae</taxon>
        <taxon>Verticillium</taxon>
    </lineage>
</organism>
<dbReference type="SMART" id="SM00823">
    <property type="entry name" value="PKS_PP"/>
    <property type="match status" value="1"/>
</dbReference>
<dbReference type="GO" id="GO:0031177">
    <property type="term" value="F:phosphopantetheine binding"/>
    <property type="evidence" value="ECO:0007669"/>
    <property type="project" value="InterPro"/>
</dbReference>
<dbReference type="PROSITE" id="PS50075">
    <property type="entry name" value="CARRIER"/>
    <property type="match status" value="1"/>
</dbReference>
<sequence>MVNKVKAASQACGATAMQFYLAVMQVLIARLGNVDDLCIGIADSGRSHTTDLSDSVGHFANILPVRFKIDSVQSFKELVNQTSHSVLHAFDNSQVPFDLLLEKLGIERSPAYTPLFQVAFNYCVGDILQRSIGDCALSMEQYVDIKTPYDLVINITQAGSQGHLVECITNGSLYSTAATEFITERLIGLIESLAKDQFTKVKDCELFSNEQVEGAIALGRGPTIKHTWPKTLSERFQNVVSSFPNSIAIKDNNESLTYSLLTSRVDLYASSLLKAKAGPGSRVAVLCEPSIDIYATMLAALHIGAVYVPLDVNLPIARLRSMMDACRPDVLVFHAETDKAAKECSRGGRTRTLDLSELQEHDPRSDNLPPLASTAATQESFLLFTSGSTGTPKGIRLGQRGIMNYAASKSAVLGLGQVRVLQQTSCGFDMAIAQAFNAFANGGTLVIAPTEARGDPTMISKIMMDEGIDFTLATPSEYLMLTAYAADTLQRCTSWRYACSGGEVVSARLVNSLRRLELPKLDFMTLSTGGADETVEREGLEGSPASNNVGKAISNTSIYILSEDGKTALPSGMPGEICIGGSGVARGYLDSRLSQDKFVPNPFATPDDRAQGQDVMYHTGDKGYLLADGSLAFLGRINGGETVVKLRGLRIDLNEVAGAILAAAPKDCIADAIVMTRGEPQFLVAYVVYAQGRSLDHEQLDLLLRDLALPRYMVPSMIVPLDHLPTSANGNVDRATLNTLPLPDQQTTKNDKAALTVPEGELRALWQTVLGEAAGAAAIRPYSDFFTVGGSSLLLVRLQNILRERTGVTLSLQDLYQATTLRKMAAAMHQERGQLTEETIDWNLETAIPGSILEYAKGQPSSPPPKSHDRQVLLTGAGSFLGSEILTHLLKNDDVAKIHCVAVSDDEREKLSSQDDGSGRMIIYAGSLMSPTLGLSGTEGALLRTAVDQIIHAAVQGHCMNNYTSVKDALCISRQTLVRLALPRQVPFHFISAPRVVLLSGQHEAKPVSMAAHLPPTDGSQGVTASKWASECFLEKVARERDLPVVVHRHCALIGERAPADDVMNSVVRFSLLTRKVPNVAGAQGFFDFKDVVAVASEIESEAPAATGPVCYRHRSGDVRVPFGELAQRLSEVYGGEFETVEPSEWLQAAGEFGMGEMLVTHLRANMESGKPMVFPYLGV</sequence>
<dbReference type="InterPro" id="IPR042099">
    <property type="entry name" value="ANL_N_sf"/>
</dbReference>
<dbReference type="PROSITE" id="PS00455">
    <property type="entry name" value="AMP_BINDING"/>
    <property type="match status" value="1"/>
</dbReference>
<dbReference type="AlphaFoldDB" id="A0A0G4MD11"/>
<dbReference type="InterPro" id="IPR036736">
    <property type="entry name" value="ACP-like_sf"/>
</dbReference>
<evidence type="ECO:0000313" key="7">
    <source>
        <dbReference type="Proteomes" id="UP000044602"/>
    </source>
</evidence>
<dbReference type="SUPFAM" id="SSF52777">
    <property type="entry name" value="CoA-dependent acyltransferases"/>
    <property type="match status" value="1"/>
</dbReference>
<dbReference type="Proteomes" id="UP000045706">
    <property type="component" value="Unassembled WGS sequence"/>
</dbReference>
<proteinExistence type="predicted"/>
<dbReference type="Gene3D" id="1.10.1200.10">
    <property type="entry name" value="ACP-like"/>
    <property type="match status" value="1"/>
</dbReference>
<dbReference type="Gene3D" id="3.40.50.12780">
    <property type="entry name" value="N-terminal domain of ligase-like"/>
    <property type="match status" value="1"/>
</dbReference>
<name>A0A0G4MD11_VERLO</name>
<dbReference type="InterPro" id="IPR045851">
    <property type="entry name" value="AMP-bd_C_sf"/>
</dbReference>
<dbReference type="Pfam" id="PF00668">
    <property type="entry name" value="Condensation"/>
    <property type="match status" value="1"/>
</dbReference>
<dbReference type="STRING" id="100787.A0A0G4MD11"/>
<dbReference type="CDD" id="cd05930">
    <property type="entry name" value="A_NRPS"/>
    <property type="match status" value="1"/>
</dbReference>
<keyword evidence="1" id="KW-0596">Phosphopantetheine</keyword>
<dbReference type="EMBL" id="CVQI01024446">
    <property type="protein sequence ID" value="CRK32184.1"/>
    <property type="molecule type" value="Genomic_DNA"/>
</dbReference>
<evidence type="ECO:0000313" key="5">
    <source>
        <dbReference type="EMBL" id="CRK15829.1"/>
    </source>
</evidence>
<dbReference type="PANTHER" id="PTHR45527:SF1">
    <property type="entry name" value="FATTY ACID SYNTHASE"/>
    <property type="match status" value="1"/>
</dbReference>
<keyword evidence="2" id="KW-0597">Phosphoprotein</keyword>
<evidence type="ECO:0000256" key="3">
    <source>
        <dbReference type="ARBA" id="ARBA00022598"/>
    </source>
</evidence>
<keyword evidence="3" id="KW-0436">Ligase</keyword>
<accession>A0A0G4MD11</accession>
<dbReference type="InterPro" id="IPR020806">
    <property type="entry name" value="PKS_PP-bd"/>
</dbReference>
<dbReference type="PANTHER" id="PTHR45527">
    <property type="entry name" value="NONRIBOSOMAL PEPTIDE SYNTHETASE"/>
    <property type="match status" value="1"/>
</dbReference>
<dbReference type="Gene3D" id="3.30.559.30">
    <property type="entry name" value="Nonribosomal peptide synthetase, condensation domain"/>
    <property type="match status" value="1"/>
</dbReference>
<evidence type="ECO:0000256" key="1">
    <source>
        <dbReference type="ARBA" id="ARBA00022450"/>
    </source>
</evidence>
<feature type="domain" description="Carrier" evidence="4">
    <location>
        <begin position="753"/>
        <end position="832"/>
    </location>
</feature>